<keyword evidence="4" id="KW-0812">Transmembrane</keyword>
<name>A0AAV1AIP4_VICFA</name>
<dbReference type="InterPro" id="IPR010666">
    <property type="entry name" value="Znf_GRF"/>
</dbReference>
<keyword evidence="7" id="KW-1185">Reference proteome</keyword>
<protein>
    <recommendedName>
        <fullName evidence="5">GRF-type domain-containing protein</fullName>
    </recommendedName>
</protein>
<evidence type="ECO:0000256" key="1">
    <source>
        <dbReference type="ARBA" id="ARBA00022723"/>
    </source>
</evidence>
<keyword evidence="4" id="KW-1133">Transmembrane helix</keyword>
<keyword evidence="2" id="KW-0863">Zinc-finger</keyword>
<evidence type="ECO:0000259" key="5">
    <source>
        <dbReference type="Pfam" id="PF06839"/>
    </source>
</evidence>
<dbReference type="AlphaFoldDB" id="A0AAV1AIP4"/>
<dbReference type="Proteomes" id="UP001157006">
    <property type="component" value="Chromosome 4"/>
</dbReference>
<feature type="transmembrane region" description="Helical" evidence="4">
    <location>
        <begin position="128"/>
        <end position="149"/>
    </location>
</feature>
<organism evidence="6 7">
    <name type="scientific">Vicia faba</name>
    <name type="common">Broad bean</name>
    <name type="synonym">Faba vulgaris</name>
    <dbReference type="NCBI Taxonomy" id="3906"/>
    <lineage>
        <taxon>Eukaryota</taxon>
        <taxon>Viridiplantae</taxon>
        <taxon>Streptophyta</taxon>
        <taxon>Embryophyta</taxon>
        <taxon>Tracheophyta</taxon>
        <taxon>Spermatophyta</taxon>
        <taxon>Magnoliopsida</taxon>
        <taxon>eudicotyledons</taxon>
        <taxon>Gunneridae</taxon>
        <taxon>Pentapetalae</taxon>
        <taxon>rosids</taxon>
        <taxon>fabids</taxon>
        <taxon>Fabales</taxon>
        <taxon>Fabaceae</taxon>
        <taxon>Papilionoideae</taxon>
        <taxon>50 kb inversion clade</taxon>
        <taxon>NPAAA clade</taxon>
        <taxon>Hologalegina</taxon>
        <taxon>IRL clade</taxon>
        <taxon>Fabeae</taxon>
        <taxon>Vicia</taxon>
    </lineage>
</organism>
<dbReference type="EMBL" id="OX451739">
    <property type="protein sequence ID" value="CAI8610216.1"/>
    <property type="molecule type" value="Genomic_DNA"/>
</dbReference>
<evidence type="ECO:0000313" key="6">
    <source>
        <dbReference type="EMBL" id="CAI8610216.1"/>
    </source>
</evidence>
<keyword evidence="3" id="KW-0862">Zinc</keyword>
<keyword evidence="1" id="KW-0479">Metal-binding</keyword>
<accession>A0AAV1AIP4</accession>
<keyword evidence="4" id="KW-0472">Membrane</keyword>
<evidence type="ECO:0000256" key="2">
    <source>
        <dbReference type="ARBA" id="ARBA00022771"/>
    </source>
</evidence>
<feature type="domain" description="GRF-type" evidence="5">
    <location>
        <begin position="31"/>
        <end position="75"/>
    </location>
</feature>
<evidence type="ECO:0000313" key="7">
    <source>
        <dbReference type="Proteomes" id="UP001157006"/>
    </source>
</evidence>
<reference evidence="6 7" key="1">
    <citation type="submission" date="2023-01" db="EMBL/GenBank/DDBJ databases">
        <authorList>
            <person name="Kreplak J."/>
        </authorList>
    </citation>
    <scope>NUCLEOTIDE SEQUENCE [LARGE SCALE GENOMIC DNA]</scope>
</reference>
<proteinExistence type="predicted"/>
<evidence type="ECO:0000256" key="3">
    <source>
        <dbReference type="ARBA" id="ARBA00022833"/>
    </source>
</evidence>
<gene>
    <name evidence="6" type="ORF">VFH_IV171080</name>
</gene>
<evidence type="ECO:0000256" key="4">
    <source>
        <dbReference type="SAM" id="Phobius"/>
    </source>
</evidence>
<dbReference type="Pfam" id="PF06839">
    <property type="entry name" value="Zn_ribbon_GRF"/>
    <property type="match status" value="1"/>
</dbReference>
<sequence>MAQLCSKGINQRVEKSNSLVSSASYSRIKSICLYGSKSMIRLVKKKGINLGKLFWGCRYFKSEDDNHGCNFFLWYKHQRNDESKPEIQYTAFSKCSKCDEKNVQIKMLRRDDNYNKDMMNNLFKMFKMSSIPTLFLSDLPLLLFLFLGVSSGRSSSPGRASFDSFETTSGWASVGSFETTSGWAPVGSFDTTLGWASGRVTSISGWEIG</sequence>
<dbReference type="GO" id="GO:0008270">
    <property type="term" value="F:zinc ion binding"/>
    <property type="evidence" value="ECO:0007669"/>
    <property type="project" value="UniProtKB-KW"/>
</dbReference>